<dbReference type="PROSITE" id="PS50330">
    <property type="entry name" value="UIM"/>
    <property type="match status" value="1"/>
</dbReference>
<dbReference type="AlphaFoldDB" id="A0A8H7M3L1"/>
<organism evidence="2 3">
    <name type="scientific">Rhizoctonia solani</name>
    <dbReference type="NCBI Taxonomy" id="456999"/>
    <lineage>
        <taxon>Eukaryota</taxon>
        <taxon>Fungi</taxon>
        <taxon>Dikarya</taxon>
        <taxon>Basidiomycota</taxon>
        <taxon>Agaricomycotina</taxon>
        <taxon>Agaricomycetes</taxon>
        <taxon>Cantharellales</taxon>
        <taxon>Ceratobasidiaceae</taxon>
        <taxon>Rhizoctonia</taxon>
    </lineage>
</organism>
<comment type="caution">
    <text evidence="2">The sequence shown here is derived from an EMBL/GenBank/DDBJ whole genome shotgun (WGS) entry which is preliminary data.</text>
</comment>
<dbReference type="EMBL" id="JACYCF010000014">
    <property type="protein sequence ID" value="KAF8752960.1"/>
    <property type="molecule type" value="Genomic_DNA"/>
</dbReference>
<sequence length="874" mass="96757">GLTNGQTVPTHFHKVGRNVRLIDSKRPAGLELAQVVNQSWEKSTHIPERIDIEPGDTQPKPALNRLESSRTGTPANATGGGVFAGFGAVGKPGNAFGEAKAGNTFGEGKPVNVFGETKPPNIFGRPESKPSNPFGTASTNSFGVPSANPFGKPATLPRLRIHSALVCRLHHRRLLHSELALRRLFVSLWRWFIVASGTKSSEPMKPPPEPTKASQLAKIDSPSGSKLSPFAASFVPKFGLTGSLPVPTPAKPAPVESEVTLDDTSTTQHEEDGTVGVTEEEEEELERAIEEEMARMAEEETARKLVAQQEAAKAAREAKLRDKLEAARKEEEIRKKKAEEERARKQVEEERRRAEEEQRRLEVEQHQLAEERARLEAERLRQLRLETLHSTTAELLFADILEILVHWKFRVAKRIKRRRVLDNMGLGRVGVAGAAEEVGELFDEDEIEMKILRLFENEGGLASGRKGMMLTWLLPWPRLWAPGVFLDIIKDTVTSVAKQQNKNLDEIQGWDVWLCTSGANKSSAEWLRKKLNARPTQLVDGTVSVVSITPKAHKKESAPGLVVFECSPHLGAAMNDQEWNDAWSGEANRIARLFSAMSNHASYTPSLMFVLWSTDHVAQHSEIITRKLKQAASHLADVSIRGEPAVAVLVDETVEEVFQAALASLELDIDGHQVVERSSVTESLSKQISVWHQSLSSVLSKLPTFDDEESTTHIAHVISLFLKLFNIMTTGIIRLAAPHLEHSVSLPDFTFTAVHDNRQPTPMQPPSHFVRQWTERPPDLTTTSAALVTALPSPVFLRTCSPALAAAERVFESALQESLNALEARPKKRMQNESPVRDNKKARLSPALLRPMKMCSLARNQPSKSPGLLNYVLC</sequence>
<feature type="compositionally biased region" description="Polar residues" evidence="1">
    <location>
        <begin position="129"/>
        <end position="140"/>
    </location>
</feature>
<accession>A0A8H7M3L1</accession>
<name>A0A8H7M3L1_9AGAM</name>
<feature type="region of interest" description="Disordered" evidence="1">
    <location>
        <begin position="50"/>
        <end position="75"/>
    </location>
</feature>
<protein>
    <submittedName>
        <fullName evidence="2">SAC3/GANP family</fullName>
    </submittedName>
</protein>
<evidence type="ECO:0000313" key="3">
    <source>
        <dbReference type="Proteomes" id="UP000614334"/>
    </source>
</evidence>
<feature type="region of interest" description="Disordered" evidence="1">
    <location>
        <begin position="327"/>
        <end position="365"/>
    </location>
</feature>
<feature type="region of interest" description="Disordered" evidence="1">
    <location>
        <begin position="198"/>
        <end position="224"/>
    </location>
</feature>
<gene>
    <name evidence="2" type="ORF">RHS01_07257</name>
</gene>
<evidence type="ECO:0000256" key="1">
    <source>
        <dbReference type="SAM" id="MobiDB-lite"/>
    </source>
</evidence>
<evidence type="ECO:0000313" key="2">
    <source>
        <dbReference type="EMBL" id="KAF8752960.1"/>
    </source>
</evidence>
<dbReference type="Proteomes" id="UP000614334">
    <property type="component" value="Unassembled WGS sequence"/>
</dbReference>
<feature type="region of interest" description="Disordered" evidence="1">
    <location>
        <begin position="118"/>
        <end position="140"/>
    </location>
</feature>
<feature type="non-terminal residue" evidence="2">
    <location>
        <position position="874"/>
    </location>
</feature>
<reference evidence="2" key="1">
    <citation type="submission" date="2020-09" db="EMBL/GenBank/DDBJ databases">
        <title>Comparative genome analyses of four rice-infecting Rhizoctonia solani isolates reveal extensive enrichment of homogalacturonan modification genes.</title>
        <authorList>
            <person name="Lee D.-Y."/>
            <person name="Jeon J."/>
            <person name="Kim K.-T."/>
            <person name="Cheong K."/>
            <person name="Song H."/>
            <person name="Choi G."/>
            <person name="Ko J."/>
            <person name="Opiyo S.O."/>
            <person name="Zuo S."/>
            <person name="Madhav S."/>
            <person name="Lee Y.-H."/>
            <person name="Wang G.-L."/>
        </authorList>
    </citation>
    <scope>NUCLEOTIDE SEQUENCE</scope>
    <source>
        <strain evidence="2">AG1-IA B2</strain>
    </source>
</reference>
<feature type="region of interest" description="Disordered" evidence="1">
    <location>
        <begin position="246"/>
        <end position="282"/>
    </location>
</feature>
<dbReference type="InterPro" id="IPR003903">
    <property type="entry name" value="UIM_dom"/>
</dbReference>
<proteinExistence type="predicted"/>